<dbReference type="Pfam" id="PF07690">
    <property type="entry name" value="MFS_1"/>
    <property type="match status" value="1"/>
</dbReference>
<evidence type="ECO:0000256" key="6">
    <source>
        <dbReference type="SAM" id="Phobius"/>
    </source>
</evidence>
<dbReference type="EMBL" id="CP097253">
    <property type="protein sequence ID" value="UUR06875.1"/>
    <property type="molecule type" value="Genomic_DNA"/>
</dbReference>
<feature type="transmembrane region" description="Helical" evidence="6">
    <location>
        <begin position="359"/>
        <end position="376"/>
    </location>
</feature>
<feature type="transmembrane region" description="Helical" evidence="6">
    <location>
        <begin position="160"/>
        <end position="179"/>
    </location>
</feature>
<reference evidence="8 9" key="1">
    <citation type="submission" date="2022-05" db="EMBL/GenBank/DDBJ databases">
        <title>S8-45 Sphingomonas ultraviolaceadurans.</title>
        <authorList>
            <person name="Liu Y."/>
        </authorList>
    </citation>
    <scope>NUCLEOTIDE SEQUENCE [LARGE SCALE GENOMIC DNA]</scope>
    <source>
        <strain evidence="8 9">S8-45</strain>
    </source>
</reference>
<evidence type="ECO:0000256" key="1">
    <source>
        <dbReference type="ARBA" id="ARBA00004651"/>
    </source>
</evidence>
<keyword evidence="4 6" id="KW-1133">Transmembrane helix</keyword>
<dbReference type="RefSeq" id="WP_249454140.1">
    <property type="nucleotide sequence ID" value="NZ_CP097253.1"/>
</dbReference>
<dbReference type="Proteomes" id="UP000831921">
    <property type="component" value="Chromosome"/>
</dbReference>
<feature type="transmembrane region" description="Helical" evidence="6">
    <location>
        <begin position="297"/>
        <end position="319"/>
    </location>
</feature>
<name>A0ABY5MQV5_9SPHN</name>
<dbReference type="InterPro" id="IPR020846">
    <property type="entry name" value="MFS_dom"/>
</dbReference>
<feature type="transmembrane region" description="Helical" evidence="6">
    <location>
        <begin position="272"/>
        <end position="291"/>
    </location>
</feature>
<dbReference type="SUPFAM" id="SSF103473">
    <property type="entry name" value="MFS general substrate transporter"/>
    <property type="match status" value="1"/>
</dbReference>
<feature type="domain" description="Major facilitator superfamily (MFS) profile" evidence="7">
    <location>
        <begin position="5"/>
        <end position="387"/>
    </location>
</feature>
<evidence type="ECO:0000313" key="9">
    <source>
        <dbReference type="Proteomes" id="UP000831921"/>
    </source>
</evidence>
<feature type="transmembrane region" description="Helical" evidence="6">
    <location>
        <begin position="129"/>
        <end position="154"/>
    </location>
</feature>
<dbReference type="PROSITE" id="PS50850">
    <property type="entry name" value="MFS"/>
    <property type="match status" value="1"/>
</dbReference>
<feature type="transmembrane region" description="Helical" evidence="6">
    <location>
        <begin position="208"/>
        <end position="233"/>
    </location>
</feature>
<feature type="transmembrane region" description="Helical" evidence="6">
    <location>
        <begin position="331"/>
        <end position="353"/>
    </location>
</feature>
<evidence type="ECO:0000256" key="3">
    <source>
        <dbReference type="ARBA" id="ARBA00022692"/>
    </source>
</evidence>
<keyword evidence="5 6" id="KW-0472">Membrane</keyword>
<dbReference type="InterPro" id="IPR011701">
    <property type="entry name" value="MFS"/>
</dbReference>
<gene>
    <name evidence="8" type="ORF">M1K48_07865</name>
</gene>
<protein>
    <submittedName>
        <fullName evidence="8">MFS transporter</fullName>
    </submittedName>
</protein>
<dbReference type="PANTHER" id="PTHR43124">
    <property type="entry name" value="PURINE EFFLUX PUMP PBUE"/>
    <property type="match status" value="1"/>
</dbReference>
<evidence type="ECO:0000256" key="5">
    <source>
        <dbReference type="ARBA" id="ARBA00023136"/>
    </source>
</evidence>
<dbReference type="PANTHER" id="PTHR43124:SF3">
    <property type="entry name" value="CHLORAMPHENICOL EFFLUX PUMP RV0191"/>
    <property type="match status" value="1"/>
</dbReference>
<feature type="transmembrane region" description="Helical" evidence="6">
    <location>
        <begin position="45"/>
        <end position="62"/>
    </location>
</feature>
<sequence length="387" mass="39013">MKAPRLVLLGAIAALGSLAIQMLVPALPQVTASLAASSADGQLLIAAYLGVLAAGQLGWAPVADRVGRRPVILLGLMIFIAGTLVCVAAPSLAILLAGRVLQAVGASSSLVTARAMATDGGKAGTAAAPLAVLTSVTLVSPALAPVIGGVVVSLADWRMLFWLLAGLGVAGLLLAWRFLPETLAEPPRAIHPLAILRRYGAVATRGRFWPLALANMLASAGFYLFLAVSPFVLAAAGATPAWSGLFYSVVASAIILGTLLVPPIVRRRPGALWPMGSAVMVAGAAALGLVAAAPHAIFGLLAAMSLVALGSGLSGPALLAEAIERQRGEAASVASLFGTLQMGGAALLSTLAVRMAPSPPAEIAIIGGLMFASVLVRQWGRQASPHT</sequence>
<comment type="subcellular location">
    <subcellularLocation>
        <location evidence="1">Cell membrane</location>
        <topology evidence="1">Multi-pass membrane protein</topology>
    </subcellularLocation>
</comment>
<feature type="transmembrane region" description="Helical" evidence="6">
    <location>
        <begin position="100"/>
        <end position="117"/>
    </location>
</feature>
<keyword evidence="9" id="KW-1185">Reference proteome</keyword>
<evidence type="ECO:0000259" key="7">
    <source>
        <dbReference type="PROSITE" id="PS50850"/>
    </source>
</evidence>
<feature type="transmembrane region" description="Helical" evidence="6">
    <location>
        <begin position="245"/>
        <end position="265"/>
    </location>
</feature>
<dbReference type="Gene3D" id="1.20.1720.10">
    <property type="entry name" value="Multidrug resistance protein D"/>
    <property type="match status" value="1"/>
</dbReference>
<dbReference type="InterPro" id="IPR036259">
    <property type="entry name" value="MFS_trans_sf"/>
</dbReference>
<dbReference type="InterPro" id="IPR050189">
    <property type="entry name" value="MFS_Efflux_Transporters"/>
</dbReference>
<keyword evidence="2" id="KW-1003">Cell membrane</keyword>
<keyword evidence="3 6" id="KW-0812">Transmembrane</keyword>
<feature type="transmembrane region" description="Helical" evidence="6">
    <location>
        <begin position="71"/>
        <end position="94"/>
    </location>
</feature>
<organism evidence="8 9">
    <name type="scientific">Sphingomonas glaciei</name>
    <dbReference type="NCBI Taxonomy" id="2938948"/>
    <lineage>
        <taxon>Bacteria</taxon>
        <taxon>Pseudomonadati</taxon>
        <taxon>Pseudomonadota</taxon>
        <taxon>Alphaproteobacteria</taxon>
        <taxon>Sphingomonadales</taxon>
        <taxon>Sphingomonadaceae</taxon>
        <taxon>Sphingomonas</taxon>
    </lineage>
</organism>
<evidence type="ECO:0000256" key="2">
    <source>
        <dbReference type="ARBA" id="ARBA00022475"/>
    </source>
</evidence>
<accession>A0ABY5MQV5</accession>
<proteinExistence type="predicted"/>
<evidence type="ECO:0000256" key="4">
    <source>
        <dbReference type="ARBA" id="ARBA00022989"/>
    </source>
</evidence>
<evidence type="ECO:0000313" key="8">
    <source>
        <dbReference type="EMBL" id="UUR06875.1"/>
    </source>
</evidence>